<evidence type="ECO:0000259" key="1">
    <source>
        <dbReference type="PROSITE" id="PS51782"/>
    </source>
</evidence>
<dbReference type="EMBL" id="AP024488">
    <property type="protein sequence ID" value="BCS94846.1"/>
    <property type="molecule type" value="Genomic_DNA"/>
</dbReference>
<sequence>MVKFLSLKTVILFGAGVLCLGGSGLLLSMGNVEKAVEGSARRPLYPDGMVEQVQGMDARLLTLEALVAEGRPENETEVGALTRQVRDLQFRVEDIGKRLERHEKKVDKRFEKTDNIVKVEKQVPSKRSPVSSHSQYHVVRNGETLYRISKRYNVSEHELIRLNGLKDKTRIFVGQTLRVTP</sequence>
<accession>A0ABN6EZX3</accession>
<name>A0ABN6EZX3_9BACT</name>
<protein>
    <recommendedName>
        <fullName evidence="1">LysM domain-containing protein</fullName>
    </recommendedName>
</protein>
<proteinExistence type="predicted"/>
<dbReference type="PANTHER" id="PTHR33734">
    <property type="entry name" value="LYSM DOMAIN-CONTAINING GPI-ANCHORED PROTEIN 2"/>
    <property type="match status" value="1"/>
</dbReference>
<evidence type="ECO:0000313" key="3">
    <source>
        <dbReference type="Proteomes" id="UP001320148"/>
    </source>
</evidence>
<dbReference type="RefSeq" id="WP_236891150.1">
    <property type="nucleotide sequence ID" value="NZ_AP024488.1"/>
</dbReference>
<dbReference type="Proteomes" id="UP001320148">
    <property type="component" value="Chromosome"/>
</dbReference>
<dbReference type="InterPro" id="IPR018392">
    <property type="entry name" value="LysM"/>
</dbReference>
<dbReference type="PROSITE" id="PS51782">
    <property type="entry name" value="LYSM"/>
    <property type="match status" value="1"/>
</dbReference>
<dbReference type="SMART" id="SM00257">
    <property type="entry name" value="LysM"/>
    <property type="match status" value="1"/>
</dbReference>
<dbReference type="CDD" id="cd00118">
    <property type="entry name" value="LysM"/>
    <property type="match status" value="1"/>
</dbReference>
<gene>
    <name evidence="2" type="ORF">DSLASN_04780</name>
</gene>
<evidence type="ECO:0000313" key="2">
    <source>
        <dbReference type="EMBL" id="BCS94846.1"/>
    </source>
</evidence>
<feature type="domain" description="LysM" evidence="1">
    <location>
        <begin position="135"/>
        <end position="179"/>
    </location>
</feature>
<dbReference type="InterPro" id="IPR036779">
    <property type="entry name" value="LysM_dom_sf"/>
</dbReference>
<keyword evidence="3" id="KW-1185">Reference proteome</keyword>
<dbReference type="SUPFAM" id="SSF54106">
    <property type="entry name" value="LysM domain"/>
    <property type="match status" value="1"/>
</dbReference>
<dbReference type="Gene3D" id="3.10.350.10">
    <property type="entry name" value="LysM domain"/>
    <property type="match status" value="1"/>
</dbReference>
<dbReference type="Pfam" id="PF01476">
    <property type="entry name" value="LysM"/>
    <property type="match status" value="1"/>
</dbReference>
<organism evidence="2 3">
    <name type="scientific">Desulfoluna limicola</name>
    <dbReference type="NCBI Taxonomy" id="2810562"/>
    <lineage>
        <taxon>Bacteria</taxon>
        <taxon>Pseudomonadati</taxon>
        <taxon>Thermodesulfobacteriota</taxon>
        <taxon>Desulfobacteria</taxon>
        <taxon>Desulfobacterales</taxon>
        <taxon>Desulfolunaceae</taxon>
        <taxon>Desulfoluna</taxon>
    </lineage>
</organism>
<reference evidence="2 3" key="1">
    <citation type="submission" date="2021-02" db="EMBL/GenBank/DDBJ databases">
        <title>Complete genome of Desulfoluna sp. strain ASN36.</title>
        <authorList>
            <person name="Takahashi A."/>
            <person name="Kojima H."/>
            <person name="Fukui M."/>
        </authorList>
    </citation>
    <scope>NUCLEOTIDE SEQUENCE [LARGE SCALE GENOMIC DNA]</scope>
    <source>
        <strain evidence="2 3">ASN36</strain>
    </source>
</reference>
<dbReference type="PANTHER" id="PTHR33734:SF22">
    <property type="entry name" value="MEMBRANE-BOUND LYTIC MUREIN TRANSGLYCOSYLASE D"/>
    <property type="match status" value="1"/>
</dbReference>